<protein>
    <submittedName>
        <fullName evidence="1">Uncharacterized protein</fullName>
    </submittedName>
</protein>
<evidence type="ECO:0000313" key="1">
    <source>
        <dbReference type="EMBL" id="GLO67427.1"/>
    </source>
</evidence>
<evidence type="ECO:0000313" key="2">
    <source>
        <dbReference type="Proteomes" id="UP001275436"/>
    </source>
</evidence>
<organism evidence="1 2">
    <name type="scientific">Oceanobacillus kimchii</name>
    <dbReference type="NCBI Taxonomy" id="746691"/>
    <lineage>
        <taxon>Bacteria</taxon>
        <taxon>Bacillati</taxon>
        <taxon>Bacillota</taxon>
        <taxon>Bacilli</taxon>
        <taxon>Bacillales</taxon>
        <taxon>Bacillaceae</taxon>
        <taxon>Oceanobacillus</taxon>
    </lineage>
</organism>
<dbReference type="Pfam" id="PF20316">
    <property type="entry name" value="DUF6612"/>
    <property type="match status" value="1"/>
</dbReference>
<dbReference type="Proteomes" id="UP001275436">
    <property type="component" value="Unassembled WGS sequence"/>
</dbReference>
<accession>A0ABQ5TMP5</accession>
<reference evidence="1 2" key="1">
    <citation type="submission" date="2023-02" db="EMBL/GenBank/DDBJ databases">
        <title>Oceanobacillus kimchii IFOP_LL358 isolated form Alexandrium catenella lab strain.</title>
        <authorList>
            <person name="Gajardo G."/>
            <person name="Ueki S."/>
            <person name="Maruyama F."/>
        </authorList>
    </citation>
    <scope>NUCLEOTIDE SEQUENCE [LARGE SCALE GENOMIC DNA]</scope>
    <source>
        <strain evidence="1 2">IFOP_LL358</strain>
    </source>
</reference>
<proteinExistence type="predicted"/>
<comment type="caution">
    <text evidence="1">The sequence shown here is derived from an EMBL/GenBank/DDBJ whole genome shotgun (WGS) entry which is preliminary data.</text>
</comment>
<name>A0ABQ5TMP5_9BACI</name>
<sequence>MLLLFTIIILSACSENKEDIVEKALQTEDTLESYATDYGIAINVETEFRNESSSVQGNATIVENPAALHQVFTSTTSNNESSVEGYMVKEDSYIKEGDSEWIYQQIEPDAIQFEPSYHDILSIIEQVHENTEFTEQDSTYQLSFEGFNRQIYDALSSPFSVELTGFELDDDVEQKLVILINKDDHTIQSLQYDIVAENSDTGKVTMDIHMDYNNFNEVEEITIPEEVKDSAS</sequence>
<dbReference type="InterPro" id="IPR046720">
    <property type="entry name" value="DUF6612"/>
</dbReference>
<keyword evidence="2" id="KW-1185">Reference proteome</keyword>
<dbReference type="EMBL" id="BSKO01000001">
    <property type="protein sequence ID" value="GLO67427.1"/>
    <property type="molecule type" value="Genomic_DNA"/>
</dbReference>
<gene>
    <name evidence="1" type="ORF">MACH08_32110</name>
</gene>